<reference evidence="2" key="1">
    <citation type="submission" date="2019-08" db="EMBL/GenBank/DDBJ databases">
        <title>The improved chromosome-level genome for the pearl oyster Pinctada fucata martensii using PacBio sequencing and Hi-C.</title>
        <authorList>
            <person name="Zheng Z."/>
        </authorList>
    </citation>
    <scope>NUCLEOTIDE SEQUENCE</scope>
    <source>
        <strain evidence="2">ZZ-2019</strain>
        <tissue evidence="2">Adductor muscle</tissue>
    </source>
</reference>
<dbReference type="Pfam" id="PF00024">
    <property type="entry name" value="PAN_1"/>
    <property type="match status" value="1"/>
</dbReference>
<organism evidence="2 3">
    <name type="scientific">Pinctada imbricata</name>
    <name type="common">Atlantic pearl-oyster</name>
    <name type="synonym">Pinctada martensii</name>
    <dbReference type="NCBI Taxonomy" id="66713"/>
    <lineage>
        <taxon>Eukaryota</taxon>
        <taxon>Metazoa</taxon>
        <taxon>Spiralia</taxon>
        <taxon>Lophotrochozoa</taxon>
        <taxon>Mollusca</taxon>
        <taxon>Bivalvia</taxon>
        <taxon>Autobranchia</taxon>
        <taxon>Pteriomorphia</taxon>
        <taxon>Pterioida</taxon>
        <taxon>Pterioidea</taxon>
        <taxon>Pteriidae</taxon>
        <taxon>Pinctada</taxon>
    </lineage>
</organism>
<feature type="domain" description="Apple" evidence="1">
    <location>
        <begin position="24"/>
        <end position="88"/>
    </location>
</feature>
<evidence type="ECO:0000313" key="2">
    <source>
        <dbReference type="EMBL" id="KAK3105937.1"/>
    </source>
</evidence>
<dbReference type="AlphaFoldDB" id="A0AA89C4S3"/>
<evidence type="ECO:0000313" key="3">
    <source>
        <dbReference type="Proteomes" id="UP001186944"/>
    </source>
</evidence>
<name>A0AA89C4S3_PINIB</name>
<dbReference type="Gene3D" id="3.50.4.10">
    <property type="entry name" value="Hepatocyte Growth Factor"/>
    <property type="match status" value="1"/>
</dbReference>
<accession>A0AA89C4S3</accession>
<gene>
    <name evidence="2" type="ORF">FSP39_009011</name>
</gene>
<sequence length="98" mass="11132">MLVETSGEIFRFPVGSINGLNVGTRVRNVLLTEVVGISFMECVKQCLKTTKCNSVNYMARFHVCEMNYKNIGESGSETISESSVIYTESQYWNRDKVY</sequence>
<dbReference type="SUPFAM" id="SSF57414">
    <property type="entry name" value="Hairpin loop containing domain-like"/>
    <property type="match status" value="1"/>
</dbReference>
<protein>
    <recommendedName>
        <fullName evidence="1">Apple domain-containing protein</fullName>
    </recommendedName>
</protein>
<dbReference type="InterPro" id="IPR003609">
    <property type="entry name" value="Pan_app"/>
</dbReference>
<keyword evidence="3" id="KW-1185">Reference proteome</keyword>
<dbReference type="EMBL" id="VSWD01000003">
    <property type="protein sequence ID" value="KAK3105937.1"/>
    <property type="molecule type" value="Genomic_DNA"/>
</dbReference>
<proteinExistence type="predicted"/>
<evidence type="ECO:0000259" key="1">
    <source>
        <dbReference type="Pfam" id="PF00024"/>
    </source>
</evidence>
<dbReference type="Proteomes" id="UP001186944">
    <property type="component" value="Unassembled WGS sequence"/>
</dbReference>
<comment type="caution">
    <text evidence="2">The sequence shown here is derived from an EMBL/GenBank/DDBJ whole genome shotgun (WGS) entry which is preliminary data.</text>
</comment>